<evidence type="ECO:0000313" key="2">
    <source>
        <dbReference type="Proteomes" id="UP000243217"/>
    </source>
</evidence>
<dbReference type="Proteomes" id="UP000243217">
    <property type="component" value="Unassembled WGS sequence"/>
</dbReference>
<evidence type="ECO:0000313" key="1">
    <source>
        <dbReference type="EMBL" id="OQR81358.1"/>
    </source>
</evidence>
<dbReference type="PANTHER" id="PTHR35397:SF2">
    <property type="match status" value="1"/>
</dbReference>
<sequence length="642" mass="74733">MLKFTDGFRHVFKDIEQLTANRPIKAGNRSGLLERQLINKRRKQFLETLAATYPNAATRESDDQETTKQIQLLDYLVEMYDANNEEYLGYVHQTLDLCCRLTKLAGLNRIAKTQLEMAFIANVLATVYLLDSNIQHHIIQRIEDARAKKNWFGLPRVSLKAEFPKWLDTTKPPTMISFEAYLYKWRTIATLSTPKLKKLTLDQDELIEKLVKDGEMYMLFLAGIIDLCYTSVTKSDDWKLLIPQYDRLVYIGLRLLYQCSYETWAMTGACSTEEYFSFTPRGVKTAMRKSCFMMLNPKLTQPVILALLEATNINHERSVGHCLYQLEEWFARLNELKVDLVTTVKGMDSEFSWIVGIKLMLRADHMDVIKKALLFIYNIAPILPDVLRVMLMRVLLTQHYELFLHWQHEVRRFYHHILVYRLFPNLHRVFLCSTTDSLLAKVDGEHELSLMNYEALSSKQVDMIDEERAKWIFFDVLILSLCMQERHRAHHANKEQRQACLLAENTVTALKKDLHSCSQSRASASFARECMSSNALTDIDEKLQLEVENLNKLKTSLPYLRVTAHDYEFDQLIAGTIGSGQSHQRYFIPKDGLEWKHIVKYTRTSLLEYTKVLEQYYDQCPRNPTTGRIDLTVLPTAPELTF</sequence>
<dbReference type="InterPro" id="IPR013887">
    <property type="entry name" value="UPF0592"/>
</dbReference>
<name>A0A1V9Y6Q2_9STRA</name>
<reference evidence="1 2" key="1">
    <citation type="journal article" date="2014" name="Genome Biol. Evol.">
        <title>The secreted proteins of Achlya hypogyna and Thraustotheca clavata identify the ancestral oomycete secretome and reveal gene acquisitions by horizontal gene transfer.</title>
        <authorList>
            <person name="Misner I."/>
            <person name="Blouin N."/>
            <person name="Leonard G."/>
            <person name="Richards T.A."/>
            <person name="Lane C.E."/>
        </authorList>
    </citation>
    <scope>NUCLEOTIDE SEQUENCE [LARGE SCALE GENOMIC DNA]</scope>
    <source>
        <strain evidence="1 2">ATCC 34112</strain>
    </source>
</reference>
<dbReference type="Pfam" id="PF08578">
    <property type="entry name" value="DUF1765"/>
    <property type="match status" value="1"/>
</dbReference>
<protein>
    <submittedName>
        <fullName evidence="1">Uncharacterized protein</fullName>
    </submittedName>
</protein>
<gene>
    <name evidence="1" type="ORF">THRCLA_11806</name>
</gene>
<dbReference type="PANTHER" id="PTHR35397">
    <property type="entry name" value="C2 DOMAIN-CONTAINING PROTEIN-RELATED"/>
    <property type="match status" value="1"/>
</dbReference>
<comment type="caution">
    <text evidence="1">The sequence shown here is derived from an EMBL/GenBank/DDBJ whole genome shotgun (WGS) entry which is preliminary data.</text>
</comment>
<accession>A0A1V9Y6Q2</accession>
<proteinExistence type="predicted"/>
<dbReference type="AlphaFoldDB" id="A0A1V9Y6Q2"/>
<organism evidence="1 2">
    <name type="scientific">Thraustotheca clavata</name>
    <dbReference type="NCBI Taxonomy" id="74557"/>
    <lineage>
        <taxon>Eukaryota</taxon>
        <taxon>Sar</taxon>
        <taxon>Stramenopiles</taxon>
        <taxon>Oomycota</taxon>
        <taxon>Saprolegniomycetes</taxon>
        <taxon>Saprolegniales</taxon>
        <taxon>Achlyaceae</taxon>
        <taxon>Thraustotheca</taxon>
    </lineage>
</organism>
<dbReference type="EMBL" id="JNBS01005023">
    <property type="protein sequence ID" value="OQR81358.1"/>
    <property type="molecule type" value="Genomic_DNA"/>
</dbReference>
<keyword evidence="2" id="KW-1185">Reference proteome</keyword>
<dbReference type="OrthoDB" id="19240at2759"/>